<evidence type="ECO:0000313" key="2">
    <source>
        <dbReference type="EMBL" id="KAE8955277.1"/>
    </source>
</evidence>
<evidence type="ECO:0000313" key="4">
    <source>
        <dbReference type="EMBL" id="KAE9264962.1"/>
    </source>
</evidence>
<keyword evidence="1" id="KW-0732">Signal</keyword>
<evidence type="ECO:0000313" key="6">
    <source>
        <dbReference type="Proteomes" id="UP000434957"/>
    </source>
</evidence>
<protein>
    <submittedName>
        <fullName evidence="3">Uncharacterized protein</fullName>
    </submittedName>
</protein>
<comment type="caution">
    <text evidence="3">The sequence shown here is derived from an EMBL/GenBank/DDBJ whole genome shotgun (WGS) entry which is preliminary data.</text>
</comment>
<dbReference type="AlphaFoldDB" id="A0A6A3GKI1"/>
<organism evidence="3 5">
    <name type="scientific">Phytophthora rubi</name>
    <dbReference type="NCBI Taxonomy" id="129364"/>
    <lineage>
        <taxon>Eukaryota</taxon>
        <taxon>Sar</taxon>
        <taxon>Stramenopiles</taxon>
        <taxon>Oomycota</taxon>
        <taxon>Peronosporomycetes</taxon>
        <taxon>Peronosporales</taxon>
        <taxon>Peronosporaceae</taxon>
        <taxon>Phytophthora</taxon>
    </lineage>
</organism>
<name>A0A6A3GKI1_9STRA</name>
<evidence type="ECO:0000313" key="7">
    <source>
        <dbReference type="Proteomes" id="UP000435112"/>
    </source>
</evidence>
<accession>A0A6A3GKI1</accession>
<dbReference type="Proteomes" id="UP000429607">
    <property type="component" value="Unassembled WGS sequence"/>
</dbReference>
<evidence type="ECO:0000313" key="3">
    <source>
        <dbReference type="EMBL" id="KAE8956927.1"/>
    </source>
</evidence>
<dbReference type="Proteomes" id="UP000435112">
    <property type="component" value="Unassembled WGS sequence"/>
</dbReference>
<feature type="signal peptide" evidence="1">
    <location>
        <begin position="1"/>
        <end position="26"/>
    </location>
</feature>
<gene>
    <name evidence="3" type="ORF">PR001_g31560</name>
    <name evidence="2" type="ORF">PR002_g31826</name>
    <name evidence="4" type="ORF">PR003_g32613</name>
</gene>
<feature type="chain" id="PRO_5036379518" evidence="1">
    <location>
        <begin position="27"/>
        <end position="52"/>
    </location>
</feature>
<evidence type="ECO:0000313" key="5">
    <source>
        <dbReference type="Proteomes" id="UP000429607"/>
    </source>
</evidence>
<proteinExistence type="predicted"/>
<dbReference type="EMBL" id="QXFU01009186">
    <property type="protein sequence ID" value="KAE8955277.1"/>
    <property type="molecule type" value="Genomic_DNA"/>
</dbReference>
<reference evidence="5 7" key="1">
    <citation type="submission" date="2018-09" db="EMBL/GenBank/DDBJ databases">
        <title>Genomic investigation of the strawberry pathogen Phytophthora fragariae indicates pathogenicity is determined by transcriptional variation in three key races.</title>
        <authorList>
            <person name="Adams T.M."/>
            <person name="Armitage A.D."/>
            <person name="Sobczyk M.K."/>
            <person name="Bates H.J."/>
            <person name="Dunwell J.M."/>
            <person name="Nellist C.F."/>
            <person name="Harrison R.J."/>
        </authorList>
    </citation>
    <scope>NUCLEOTIDE SEQUENCE [LARGE SCALE GENOMIC DNA]</scope>
    <source>
        <strain evidence="3 5">SCRP249</strain>
        <strain evidence="2 7">SCRP324</strain>
        <strain evidence="4 6">SCRP333</strain>
    </source>
</reference>
<evidence type="ECO:0000256" key="1">
    <source>
        <dbReference type="SAM" id="SignalP"/>
    </source>
</evidence>
<dbReference type="EMBL" id="QXFT01008109">
    <property type="protein sequence ID" value="KAE9264962.1"/>
    <property type="molecule type" value="Genomic_DNA"/>
</dbReference>
<dbReference type="EMBL" id="QXFV01008303">
    <property type="protein sequence ID" value="KAE8956927.1"/>
    <property type="molecule type" value="Genomic_DNA"/>
</dbReference>
<sequence length="52" mass="5844">MCDEQICQPWLGCAFVLCAVWRGAHAVRRSLNASCSSHSRRGQPRNFAVNPR</sequence>
<dbReference type="Proteomes" id="UP000434957">
    <property type="component" value="Unassembled WGS sequence"/>
</dbReference>
<keyword evidence="6" id="KW-1185">Reference proteome</keyword>